<evidence type="ECO:0008006" key="4">
    <source>
        <dbReference type="Google" id="ProtNLM"/>
    </source>
</evidence>
<feature type="region of interest" description="Disordered" evidence="1">
    <location>
        <begin position="1"/>
        <end position="163"/>
    </location>
</feature>
<accession>B8MV96</accession>
<feature type="region of interest" description="Disordered" evidence="1">
    <location>
        <begin position="262"/>
        <end position="287"/>
    </location>
</feature>
<dbReference type="HOGENOM" id="CLU_685455_0_0_1"/>
<dbReference type="Proteomes" id="UP000001745">
    <property type="component" value="Unassembled WGS sequence"/>
</dbReference>
<protein>
    <recommendedName>
        <fullName evidence="4">Reverse transcriptase Ty1/copia-type domain-containing protein</fullName>
    </recommendedName>
</protein>
<feature type="compositionally biased region" description="Acidic residues" evidence="1">
    <location>
        <begin position="59"/>
        <end position="94"/>
    </location>
</feature>
<proteinExistence type="predicted"/>
<feature type="compositionally biased region" description="Low complexity" evidence="1">
    <location>
        <begin position="274"/>
        <end position="285"/>
    </location>
</feature>
<evidence type="ECO:0000313" key="2">
    <source>
        <dbReference type="EMBL" id="EED11552.1"/>
    </source>
</evidence>
<gene>
    <name evidence="2" type="ORF">TSTA_008480</name>
</gene>
<organism evidence="2 3">
    <name type="scientific">Talaromyces stipitatus (strain ATCC 10500 / CBS 375.48 / QM 6759 / NRRL 1006)</name>
    <name type="common">Penicillium stipitatum</name>
    <dbReference type="NCBI Taxonomy" id="441959"/>
    <lineage>
        <taxon>Eukaryota</taxon>
        <taxon>Fungi</taxon>
        <taxon>Dikarya</taxon>
        <taxon>Ascomycota</taxon>
        <taxon>Pezizomycotina</taxon>
        <taxon>Eurotiomycetes</taxon>
        <taxon>Eurotiomycetidae</taxon>
        <taxon>Eurotiales</taxon>
        <taxon>Trichocomaceae</taxon>
        <taxon>Talaromyces</taxon>
        <taxon>Talaromyces sect. Talaromyces</taxon>
    </lineage>
</organism>
<name>B8MV96_TALSN</name>
<dbReference type="VEuPathDB" id="FungiDB:TSTA_008480"/>
<evidence type="ECO:0000256" key="1">
    <source>
        <dbReference type="SAM" id="MobiDB-lite"/>
    </source>
</evidence>
<dbReference type="EMBL" id="EQ962662">
    <property type="protein sequence ID" value="EED11552.1"/>
    <property type="molecule type" value="Genomic_DNA"/>
</dbReference>
<dbReference type="InParanoid" id="B8MV96"/>
<reference evidence="3" key="1">
    <citation type="journal article" date="2015" name="Genome Announc.">
        <title>Genome sequence of the AIDS-associated pathogen Penicillium marneffei (ATCC18224) and its near taxonomic relative Talaromyces stipitatus (ATCC10500).</title>
        <authorList>
            <person name="Nierman W.C."/>
            <person name="Fedorova-Abrams N.D."/>
            <person name="Andrianopoulos A."/>
        </authorList>
    </citation>
    <scope>NUCLEOTIDE SEQUENCE [LARGE SCALE GENOMIC DNA]</scope>
    <source>
        <strain evidence="3">ATCC 10500 / CBS 375.48 / QM 6759 / NRRL 1006</strain>
    </source>
</reference>
<feature type="compositionally biased region" description="Basic residues" evidence="1">
    <location>
        <begin position="1"/>
        <end position="10"/>
    </location>
</feature>
<dbReference type="GeneID" id="8108582"/>
<feature type="compositionally biased region" description="Polar residues" evidence="1">
    <location>
        <begin position="27"/>
        <end position="36"/>
    </location>
</feature>
<dbReference type="OrthoDB" id="3799035at2759"/>
<dbReference type="RefSeq" id="XP_002488733.1">
    <property type="nucleotide sequence ID" value="XM_002488688.1"/>
</dbReference>
<sequence>MPHLKRRVRHESRPSSVEFTLAEDDPTTMSTISTAIFSEISESESHTTANTAVSFYSSDEYDSDDGDDEYDEYDSNDRDDEYDENDSVPDDTSDYSEGSHDDNENVNSTDSQNVTGYDTFDISTREPGSEQSSTIVEANASAEKTEPTSHRHTFTQTASGDFSTKDEVAHFPKNHSSDSCVHGGSTLPELDMSSGHVTGVTAEVTVLIRDKKSYYNIKLRKEDYPELDIQQRTYIKRFYLTMLLQTLLSMLPQTTVIDKFPGANSFKKSSPRRAQGQGSSADSSANRISTRLASKLRRGLGHQAEAEAWTMIPVALHASLSTNQMNQRTSKKLNKTLIGKYEKQALAQNTNGEIVCYKLRWMVRGFEQIEGLDCSKTFASVVEPMSYKARFAITTAKGLEIE</sequence>
<dbReference type="AlphaFoldDB" id="B8MV96"/>
<evidence type="ECO:0000313" key="3">
    <source>
        <dbReference type="Proteomes" id="UP000001745"/>
    </source>
</evidence>
<feature type="compositionally biased region" description="Polar residues" evidence="1">
    <location>
        <begin position="46"/>
        <end position="55"/>
    </location>
</feature>
<keyword evidence="3" id="KW-1185">Reference proteome</keyword>
<feature type="compositionally biased region" description="Polar residues" evidence="1">
    <location>
        <begin position="105"/>
        <end position="116"/>
    </location>
</feature>
<dbReference type="STRING" id="441959.B8MV96"/>